<name>A0ABU9AW32_9BACT</name>
<reference evidence="1 2" key="1">
    <citation type="submission" date="2024-04" db="EMBL/GenBank/DDBJ databases">
        <title>Luteolibacter sp. isolated from soil.</title>
        <authorList>
            <person name="An J."/>
        </authorList>
    </citation>
    <scope>NUCLEOTIDE SEQUENCE [LARGE SCALE GENOMIC DNA]</scope>
    <source>
        <strain evidence="1 2">Y139</strain>
    </source>
</reference>
<dbReference type="Gene3D" id="3.40.50.1110">
    <property type="entry name" value="SGNH hydrolase"/>
    <property type="match status" value="1"/>
</dbReference>
<dbReference type="Proteomes" id="UP001371305">
    <property type="component" value="Unassembled WGS sequence"/>
</dbReference>
<dbReference type="EMBL" id="JBBUKT010000005">
    <property type="protein sequence ID" value="MEK7951738.1"/>
    <property type="molecule type" value="Genomic_DNA"/>
</dbReference>
<dbReference type="SUPFAM" id="SSF52266">
    <property type="entry name" value="SGNH hydrolase"/>
    <property type="match status" value="1"/>
</dbReference>
<sequence length="310" mass="33993">MPEFTNQEILAELEATNGEALFEYFDIDQTNPYSPKFTPKPGVIIKPDPGQPVQLGLGLDIANFFTHSNRQRAYRRKIKNNPALKPIVSAGDSWFSHPLLRDVINHLGDNHGYAILSLDAAGAELSEVVQSGKWATALRAENSRTLLVSGGGNDLMGDHFGDYLNTGLPAGTPPGDYLNSAFDDALNRVLKHYNTIILQVENDFPGVKVFVHSYDFAIPRPKGPWLGVAMIKAGITEKSDQRAIIKEVVTRFTKRLEQLAAANAGRVFYIGRKTNVPDGSWDDEIHPTSEGFAIVAANFAVELHVEGVTP</sequence>
<dbReference type="GO" id="GO:0016787">
    <property type="term" value="F:hydrolase activity"/>
    <property type="evidence" value="ECO:0007669"/>
    <property type="project" value="UniProtKB-KW"/>
</dbReference>
<proteinExistence type="predicted"/>
<evidence type="ECO:0000313" key="2">
    <source>
        <dbReference type="Proteomes" id="UP001371305"/>
    </source>
</evidence>
<keyword evidence="1" id="KW-0378">Hydrolase</keyword>
<accession>A0ABU9AW32</accession>
<keyword evidence="2" id="KW-1185">Reference proteome</keyword>
<protein>
    <submittedName>
        <fullName evidence="1">SGNH/GDSL hydrolase family protein</fullName>
    </submittedName>
</protein>
<dbReference type="CDD" id="cd00229">
    <property type="entry name" value="SGNH_hydrolase"/>
    <property type="match status" value="1"/>
</dbReference>
<gene>
    <name evidence="1" type="ORF">WKV53_14565</name>
</gene>
<dbReference type="InterPro" id="IPR036514">
    <property type="entry name" value="SGNH_hydro_sf"/>
</dbReference>
<comment type="caution">
    <text evidence="1">The sequence shown here is derived from an EMBL/GenBank/DDBJ whole genome shotgun (WGS) entry which is preliminary data.</text>
</comment>
<evidence type="ECO:0000313" key="1">
    <source>
        <dbReference type="EMBL" id="MEK7951738.1"/>
    </source>
</evidence>
<organism evidence="1 2">
    <name type="scientific">Luteolibacter soli</name>
    <dbReference type="NCBI Taxonomy" id="3135280"/>
    <lineage>
        <taxon>Bacteria</taxon>
        <taxon>Pseudomonadati</taxon>
        <taxon>Verrucomicrobiota</taxon>
        <taxon>Verrucomicrobiia</taxon>
        <taxon>Verrucomicrobiales</taxon>
        <taxon>Verrucomicrobiaceae</taxon>
        <taxon>Luteolibacter</taxon>
    </lineage>
</organism>
<dbReference type="RefSeq" id="WP_341405434.1">
    <property type="nucleotide sequence ID" value="NZ_JBBUKT010000005.1"/>
</dbReference>